<name>A0A1Y2DQ48_9PEZI</name>
<dbReference type="AlphaFoldDB" id="A0A1Y2DQ48"/>
<accession>A0A1Y2DQ48</accession>
<keyword evidence="3" id="KW-1185">Reference proteome</keyword>
<evidence type="ECO:0000313" key="3">
    <source>
        <dbReference type="Proteomes" id="UP000193689"/>
    </source>
</evidence>
<dbReference type="GeneID" id="63771009"/>
<reference evidence="2 3" key="1">
    <citation type="submission" date="2016-07" db="EMBL/GenBank/DDBJ databases">
        <title>Pervasive Adenine N6-methylation of Active Genes in Fungi.</title>
        <authorList>
            <consortium name="DOE Joint Genome Institute"/>
            <person name="Mondo S.J."/>
            <person name="Dannebaum R.O."/>
            <person name="Kuo R.C."/>
            <person name="Labutti K."/>
            <person name="Haridas S."/>
            <person name="Kuo A."/>
            <person name="Salamov A."/>
            <person name="Ahrendt S.R."/>
            <person name="Lipzen A."/>
            <person name="Sullivan W."/>
            <person name="Andreopoulos W.B."/>
            <person name="Clum A."/>
            <person name="Lindquist E."/>
            <person name="Daum C."/>
            <person name="Ramamoorthy G.K."/>
            <person name="Gryganskyi A."/>
            <person name="Culley D."/>
            <person name="Magnuson J.K."/>
            <person name="James T.Y."/>
            <person name="O'Malley M.A."/>
            <person name="Stajich J.E."/>
            <person name="Spatafora J.W."/>
            <person name="Visel A."/>
            <person name="Grigoriev I.V."/>
        </authorList>
    </citation>
    <scope>NUCLEOTIDE SEQUENCE [LARGE SCALE GENOMIC DNA]</scope>
    <source>
        <strain evidence="2 3">CBS 129021</strain>
    </source>
</reference>
<evidence type="ECO:0000313" key="2">
    <source>
        <dbReference type="EMBL" id="ORY61337.1"/>
    </source>
</evidence>
<proteinExistence type="predicted"/>
<protein>
    <submittedName>
        <fullName evidence="2">Uncharacterized protein</fullName>
    </submittedName>
</protein>
<sequence length="150" mass="16846">MMHRPASCHTSSAGHRAESNPHRNKLLDFNIKHPDTVYKARPFSFRHMVRANDPVHVILYSITMYAHVTFVCSFSAQICSFRISLCHTNPSPHVREIQSSSTAGTHMHMCLLETPIAPYAGSVYLIAPMGQPIFLNAERQTCQMGPNARL</sequence>
<organism evidence="2 3">
    <name type="scientific">Pseudomassariella vexata</name>
    <dbReference type="NCBI Taxonomy" id="1141098"/>
    <lineage>
        <taxon>Eukaryota</taxon>
        <taxon>Fungi</taxon>
        <taxon>Dikarya</taxon>
        <taxon>Ascomycota</taxon>
        <taxon>Pezizomycotina</taxon>
        <taxon>Sordariomycetes</taxon>
        <taxon>Xylariomycetidae</taxon>
        <taxon>Amphisphaeriales</taxon>
        <taxon>Pseudomassariaceae</taxon>
        <taxon>Pseudomassariella</taxon>
    </lineage>
</organism>
<evidence type="ECO:0000256" key="1">
    <source>
        <dbReference type="SAM" id="MobiDB-lite"/>
    </source>
</evidence>
<comment type="caution">
    <text evidence="2">The sequence shown here is derived from an EMBL/GenBank/DDBJ whole genome shotgun (WGS) entry which is preliminary data.</text>
</comment>
<dbReference type="Proteomes" id="UP000193689">
    <property type="component" value="Unassembled WGS sequence"/>
</dbReference>
<dbReference type="RefSeq" id="XP_040713414.1">
    <property type="nucleotide sequence ID" value="XM_040854797.1"/>
</dbReference>
<gene>
    <name evidence="2" type="ORF">BCR38DRAFT_32414</name>
</gene>
<dbReference type="EMBL" id="MCFJ01000010">
    <property type="protein sequence ID" value="ORY61337.1"/>
    <property type="molecule type" value="Genomic_DNA"/>
</dbReference>
<dbReference type="InParanoid" id="A0A1Y2DQ48"/>
<feature type="region of interest" description="Disordered" evidence="1">
    <location>
        <begin position="1"/>
        <end position="20"/>
    </location>
</feature>